<evidence type="ECO:0000256" key="2">
    <source>
        <dbReference type="ARBA" id="ARBA00008820"/>
    </source>
</evidence>
<dbReference type="Proteomes" id="UP000226442">
    <property type="component" value="Unassembled WGS sequence"/>
</dbReference>
<feature type="transmembrane region" description="Helical" evidence="11">
    <location>
        <begin position="129"/>
        <end position="152"/>
    </location>
</feature>
<accession>A0A2G4F154</accession>
<comment type="caution">
    <text evidence="13">The sequence shown here is derived from an EMBL/GenBank/DDBJ whole genome shotgun (WGS) entry which is preliminary data.</text>
</comment>
<evidence type="ECO:0000256" key="4">
    <source>
        <dbReference type="ARBA" id="ARBA00022531"/>
    </source>
</evidence>
<feature type="transmembrane region" description="Helical" evidence="11">
    <location>
        <begin position="82"/>
        <end position="105"/>
    </location>
</feature>
<evidence type="ECO:0000256" key="6">
    <source>
        <dbReference type="ARBA" id="ARBA00022836"/>
    </source>
</evidence>
<evidence type="ECO:0000256" key="10">
    <source>
        <dbReference type="ARBA" id="ARBA00033437"/>
    </source>
</evidence>
<dbReference type="GO" id="GO:0009538">
    <property type="term" value="C:photosystem I reaction center"/>
    <property type="evidence" value="ECO:0007669"/>
    <property type="project" value="InterPro"/>
</dbReference>
<evidence type="ECO:0000256" key="8">
    <source>
        <dbReference type="ARBA" id="ARBA00023136"/>
    </source>
</evidence>
<keyword evidence="6" id="KW-0603">Photosystem I</keyword>
<feature type="domain" description="Photosystem I PsaL reaction centre subunit XI" evidence="12">
    <location>
        <begin position="10"/>
        <end position="156"/>
    </location>
</feature>
<evidence type="ECO:0000256" key="1">
    <source>
        <dbReference type="ARBA" id="ARBA00004141"/>
    </source>
</evidence>
<protein>
    <recommendedName>
        <fullName evidence="3">Photosystem I reaction center subunit XI</fullName>
    </recommendedName>
    <alternativeName>
        <fullName evidence="9">PSI subunit V</fullName>
    </alternativeName>
    <alternativeName>
        <fullName evidence="10">PSI-L</fullName>
    </alternativeName>
</protein>
<dbReference type="NCBIfam" id="NF001926">
    <property type="entry name" value="PRK00704.1-3"/>
    <property type="match status" value="1"/>
</dbReference>
<dbReference type="GO" id="GO:0015979">
    <property type="term" value="P:photosynthesis"/>
    <property type="evidence" value="ECO:0007669"/>
    <property type="project" value="UniProtKB-KW"/>
</dbReference>
<keyword evidence="8 11" id="KW-0472">Membrane</keyword>
<dbReference type="Gene3D" id="1.20.1240.10">
    <property type="entry name" value="Photosystem I PsaL, reaction centre subunit XI"/>
    <property type="match status" value="1"/>
</dbReference>
<keyword evidence="5 11" id="KW-0812">Transmembrane</keyword>
<evidence type="ECO:0000256" key="9">
    <source>
        <dbReference type="ARBA" id="ARBA00032768"/>
    </source>
</evidence>
<dbReference type="InterPro" id="IPR036592">
    <property type="entry name" value="PSI_PsaL_sf"/>
</dbReference>
<evidence type="ECO:0000256" key="3">
    <source>
        <dbReference type="ARBA" id="ARBA00019514"/>
    </source>
</evidence>
<organism evidence="13 14">
    <name type="scientific">Tychonema bourrellyi FEM_GT703</name>
    <dbReference type="NCBI Taxonomy" id="2040638"/>
    <lineage>
        <taxon>Bacteria</taxon>
        <taxon>Bacillati</taxon>
        <taxon>Cyanobacteriota</taxon>
        <taxon>Cyanophyceae</taxon>
        <taxon>Oscillatoriophycideae</taxon>
        <taxon>Oscillatoriales</taxon>
        <taxon>Microcoleaceae</taxon>
        <taxon>Tychonema</taxon>
    </lineage>
</organism>
<gene>
    <name evidence="13" type="ORF">CP500_010600</name>
</gene>
<reference evidence="13" key="1">
    <citation type="submission" date="2017-10" db="EMBL/GenBank/DDBJ databases">
        <title>Draft genome sequence of the planktic cyanobacteria Tychonema bourrellyi isolated from alpine lentic freshwater.</title>
        <authorList>
            <person name="Tett A."/>
            <person name="Armanini F."/>
            <person name="Asnicar F."/>
            <person name="Boscaini A."/>
            <person name="Pasolli E."/>
            <person name="Zolfo M."/>
            <person name="Donati C."/>
            <person name="Salmaso N."/>
            <person name="Segata N."/>
        </authorList>
    </citation>
    <scope>NUCLEOTIDE SEQUENCE</scope>
    <source>
        <strain evidence="13">FEM_GT703</strain>
    </source>
</reference>
<evidence type="ECO:0000259" key="12">
    <source>
        <dbReference type="Pfam" id="PF02605"/>
    </source>
</evidence>
<evidence type="ECO:0000256" key="7">
    <source>
        <dbReference type="ARBA" id="ARBA00022989"/>
    </source>
</evidence>
<dbReference type="PANTHER" id="PTHR34803">
    <property type="entry name" value="PHOTOSYSTEM I REACTION CENTER SUBUNIT XI, CHLOROPLASTIC"/>
    <property type="match status" value="1"/>
</dbReference>
<dbReference type="SUPFAM" id="SSF81568">
    <property type="entry name" value="Photosystem I reaction center subunit XI, PsaL"/>
    <property type="match status" value="1"/>
</dbReference>
<sequence length="167" mass="17659">MADPRNAELIQPFNGDPFTGHLATPISASDFTKAFIGNLPAYRKGLSPLVRGLEIGLAHGYFLVGPEVVFGPLRDYPEAANLGGLITALALVLIGTLGMSAYGLVSFQENKTYASANPMTPEALKTGEGWSQLTAGFFVGGMGGVFAAYFLLENLKVVDAMFRGLVN</sequence>
<dbReference type="Pfam" id="PF02605">
    <property type="entry name" value="PsaL"/>
    <property type="match status" value="1"/>
</dbReference>
<name>A0A2G4F154_9CYAN</name>
<evidence type="ECO:0000256" key="5">
    <source>
        <dbReference type="ARBA" id="ARBA00022692"/>
    </source>
</evidence>
<dbReference type="RefSeq" id="WP_096828446.1">
    <property type="nucleotide sequence ID" value="NZ_NXIB02000051.1"/>
</dbReference>
<dbReference type="OrthoDB" id="464381at2"/>
<keyword evidence="7 11" id="KW-1133">Transmembrane helix</keyword>
<dbReference type="InterPro" id="IPR003757">
    <property type="entry name" value="PSI_PsaL"/>
</dbReference>
<comment type="subcellular location">
    <subcellularLocation>
        <location evidence="1">Membrane</location>
        <topology evidence="1">Multi-pass membrane protein</topology>
    </subcellularLocation>
</comment>
<dbReference type="PANTHER" id="PTHR34803:SF2">
    <property type="entry name" value="PHOTOSYSTEM I REACTION CENTER SUBUNIT XI, CHLOROPLASTIC"/>
    <property type="match status" value="1"/>
</dbReference>
<keyword evidence="4" id="KW-0602">Photosynthesis</keyword>
<evidence type="ECO:0000256" key="11">
    <source>
        <dbReference type="SAM" id="Phobius"/>
    </source>
</evidence>
<evidence type="ECO:0000313" key="14">
    <source>
        <dbReference type="Proteomes" id="UP000226442"/>
    </source>
</evidence>
<dbReference type="AlphaFoldDB" id="A0A2G4F154"/>
<proteinExistence type="inferred from homology"/>
<dbReference type="InterPro" id="IPR022980">
    <property type="entry name" value="PSI_suXI"/>
</dbReference>
<evidence type="ECO:0000313" key="13">
    <source>
        <dbReference type="EMBL" id="PHX55468.1"/>
    </source>
</evidence>
<dbReference type="EMBL" id="NXIB02000051">
    <property type="protein sequence ID" value="PHX55468.1"/>
    <property type="molecule type" value="Genomic_DNA"/>
</dbReference>
<keyword evidence="14" id="KW-1185">Reference proteome</keyword>
<comment type="similarity">
    <text evidence="2">Belongs to the PsaL family.</text>
</comment>